<protein>
    <submittedName>
        <fullName evidence="1">Uncharacterized protein</fullName>
    </submittedName>
</protein>
<dbReference type="Proteomes" id="UP000814128">
    <property type="component" value="Unassembled WGS sequence"/>
</dbReference>
<keyword evidence="2" id="KW-1185">Reference proteome</keyword>
<reference evidence="1" key="1">
    <citation type="submission" date="2021-02" db="EMBL/GenBank/DDBJ databases">
        <authorList>
            <consortium name="DOE Joint Genome Institute"/>
            <person name="Ahrendt S."/>
            <person name="Looney B.P."/>
            <person name="Miyauchi S."/>
            <person name="Morin E."/>
            <person name="Drula E."/>
            <person name="Courty P.E."/>
            <person name="Chicoki N."/>
            <person name="Fauchery L."/>
            <person name="Kohler A."/>
            <person name="Kuo A."/>
            <person name="Labutti K."/>
            <person name="Pangilinan J."/>
            <person name="Lipzen A."/>
            <person name="Riley R."/>
            <person name="Andreopoulos W."/>
            <person name="He G."/>
            <person name="Johnson J."/>
            <person name="Barry K.W."/>
            <person name="Grigoriev I.V."/>
            <person name="Nagy L."/>
            <person name="Hibbett D."/>
            <person name="Henrissat B."/>
            <person name="Matheny P.B."/>
            <person name="Labbe J."/>
            <person name="Martin F."/>
        </authorList>
    </citation>
    <scope>NUCLEOTIDE SEQUENCE</scope>
    <source>
        <strain evidence="1">EC-137</strain>
    </source>
</reference>
<proteinExistence type="predicted"/>
<gene>
    <name evidence="1" type="ORF">K488DRAFT_69664</name>
</gene>
<sequence>MYSIAMHFVLCRLGSANGTGNGAARAMRRRGSAVAKRDVRIVRAYLGWVTGAKGQLSNRLGRPRNSPPHASDKCAGCELRVRGKANNVLHARGGTKTYFDEQASAVHTLSYCISCGAGQRVAGTDASRLLLHGSTPTVVASLGTAYGRDVSAPQEVKSAEKADGSNGDASWEARKGEALIRIAHTHDKGGYKTPPTRVSRKISRGPCFLGVVGEEKDLDLTDRDMPRAARGCLEAVPGFETKHGGDNFLMDSWALVPVVLDGWRLDEMDRNTQRGL</sequence>
<evidence type="ECO:0000313" key="1">
    <source>
        <dbReference type="EMBL" id="KAI0033705.1"/>
    </source>
</evidence>
<comment type="caution">
    <text evidence="1">The sequence shown here is derived from an EMBL/GenBank/DDBJ whole genome shotgun (WGS) entry which is preliminary data.</text>
</comment>
<accession>A0ACB8QQ74</accession>
<reference evidence="1" key="2">
    <citation type="journal article" date="2022" name="New Phytol.">
        <title>Evolutionary transition to the ectomycorrhizal habit in the genomes of a hyperdiverse lineage of mushroom-forming fungi.</title>
        <authorList>
            <person name="Looney B."/>
            <person name="Miyauchi S."/>
            <person name="Morin E."/>
            <person name="Drula E."/>
            <person name="Courty P.E."/>
            <person name="Kohler A."/>
            <person name="Kuo A."/>
            <person name="LaButti K."/>
            <person name="Pangilinan J."/>
            <person name="Lipzen A."/>
            <person name="Riley R."/>
            <person name="Andreopoulos W."/>
            <person name="He G."/>
            <person name="Johnson J."/>
            <person name="Nolan M."/>
            <person name="Tritt A."/>
            <person name="Barry K.W."/>
            <person name="Grigoriev I.V."/>
            <person name="Nagy L.G."/>
            <person name="Hibbett D."/>
            <person name="Henrissat B."/>
            <person name="Matheny P.B."/>
            <person name="Labbe J."/>
            <person name="Martin F.M."/>
        </authorList>
    </citation>
    <scope>NUCLEOTIDE SEQUENCE</scope>
    <source>
        <strain evidence="1">EC-137</strain>
    </source>
</reference>
<evidence type="ECO:0000313" key="2">
    <source>
        <dbReference type="Proteomes" id="UP000814128"/>
    </source>
</evidence>
<organism evidence="1 2">
    <name type="scientific">Vararia minispora EC-137</name>
    <dbReference type="NCBI Taxonomy" id="1314806"/>
    <lineage>
        <taxon>Eukaryota</taxon>
        <taxon>Fungi</taxon>
        <taxon>Dikarya</taxon>
        <taxon>Basidiomycota</taxon>
        <taxon>Agaricomycotina</taxon>
        <taxon>Agaricomycetes</taxon>
        <taxon>Russulales</taxon>
        <taxon>Lachnocladiaceae</taxon>
        <taxon>Vararia</taxon>
    </lineage>
</organism>
<name>A0ACB8QQ74_9AGAM</name>
<dbReference type="EMBL" id="MU273513">
    <property type="protein sequence ID" value="KAI0033705.1"/>
    <property type="molecule type" value="Genomic_DNA"/>
</dbReference>